<dbReference type="GO" id="GO:0003677">
    <property type="term" value="F:DNA binding"/>
    <property type="evidence" value="ECO:0007669"/>
    <property type="project" value="UniProtKB-KW"/>
</dbReference>
<proteinExistence type="inferred from homology"/>
<evidence type="ECO:0000256" key="3">
    <source>
        <dbReference type="ARBA" id="ARBA00023172"/>
    </source>
</evidence>
<dbReference type="Gene3D" id="1.10.443.10">
    <property type="entry name" value="Intergrase catalytic core"/>
    <property type="match status" value="1"/>
</dbReference>
<organism evidence="5 6">
    <name type="scientific">Maribacter flavus</name>
    <dbReference type="NCBI Taxonomy" id="1658664"/>
    <lineage>
        <taxon>Bacteria</taxon>
        <taxon>Pseudomonadati</taxon>
        <taxon>Bacteroidota</taxon>
        <taxon>Flavobacteriia</taxon>
        <taxon>Flavobacteriales</taxon>
        <taxon>Flavobacteriaceae</taxon>
        <taxon>Maribacter</taxon>
    </lineage>
</organism>
<accession>A0A5B2TYT4</accession>
<evidence type="ECO:0000313" key="6">
    <source>
        <dbReference type="Proteomes" id="UP000323188"/>
    </source>
</evidence>
<dbReference type="InterPro" id="IPR011010">
    <property type="entry name" value="DNA_brk_join_enz"/>
</dbReference>
<feature type="domain" description="Tyr recombinase" evidence="4">
    <location>
        <begin position="211"/>
        <end position="399"/>
    </location>
</feature>
<keyword evidence="3" id="KW-0233">DNA recombination</keyword>
<name>A0A5B2TYT4_9FLAO</name>
<dbReference type="SUPFAM" id="SSF56349">
    <property type="entry name" value="DNA breaking-rejoining enzymes"/>
    <property type="match status" value="1"/>
</dbReference>
<dbReference type="PANTHER" id="PTHR30349:SF64">
    <property type="entry name" value="PROPHAGE INTEGRASE INTD-RELATED"/>
    <property type="match status" value="1"/>
</dbReference>
<comment type="similarity">
    <text evidence="1">Belongs to the 'phage' integrase family.</text>
</comment>
<dbReference type="EMBL" id="VUOE01000001">
    <property type="protein sequence ID" value="KAA2219005.1"/>
    <property type="molecule type" value="Genomic_DNA"/>
</dbReference>
<dbReference type="Pfam" id="PF00589">
    <property type="entry name" value="Phage_integrase"/>
    <property type="match status" value="1"/>
</dbReference>
<dbReference type="Gene3D" id="1.10.150.130">
    <property type="match status" value="1"/>
</dbReference>
<dbReference type="InterPro" id="IPR002104">
    <property type="entry name" value="Integrase_catalytic"/>
</dbReference>
<dbReference type="PROSITE" id="PS51898">
    <property type="entry name" value="TYR_RECOMBINASE"/>
    <property type="match status" value="1"/>
</dbReference>
<dbReference type="CDD" id="cd01185">
    <property type="entry name" value="INTN1_C_like"/>
    <property type="match status" value="1"/>
</dbReference>
<dbReference type="PANTHER" id="PTHR30349">
    <property type="entry name" value="PHAGE INTEGRASE-RELATED"/>
    <property type="match status" value="1"/>
</dbReference>
<protein>
    <submittedName>
        <fullName evidence="5">Site-specific integrase</fullName>
    </submittedName>
</protein>
<dbReference type="GO" id="GO:0015074">
    <property type="term" value="P:DNA integration"/>
    <property type="evidence" value="ECO:0007669"/>
    <property type="project" value="InterPro"/>
</dbReference>
<dbReference type="Pfam" id="PF13102">
    <property type="entry name" value="Phage_int_SAM_5"/>
    <property type="match status" value="1"/>
</dbReference>
<comment type="caution">
    <text evidence="5">The sequence shown here is derived from an EMBL/GenBank/DDBJ whole genome shotgun (WGS) entry which is preliminary data.</text>
</comment>
<keyword evidence="2" id="KW-0238">DNA-binding</keyword>
<reference evidence="5 6" key="1">
    <citation type="submission" date="2019-09" db="EMBL/GenBank/DDBJ databases">
        <authorList>
            <person name="Khan S.A."/>
            <person name="Jeon C.O."/>
            <person name="Chun B.H."/>
            <person name="Jeong S.E."/>
        </authorList>
    </citation>
    <scope>NUCLEOTIDE SEQUENCE [LARGE SCALE GENOMIC DNA]</scope>
    <source>
        <strain evidence="5 6">KCTC 42508</strain>
    </source>
</reference>
<dbReference type="Proteomes" id="UP000323188">
    <property type="component" value="Unassembled WGS sequence"/>
</dbReference>
<gene>
    <name evidence="5" type="ORF">F0361_05160</name>
</gene>
<dbReference type="InterPro" id="IPR035386">
    <property type="entry name" value="Arm-DNA-bind_5"/>
</dbReference>
<dbReference type="InterPro" id="IPR025269">
    <property type="entry name" value="SAM-like_dom"/>
</dbReference>
<dbReference type="InterPro" id="IPR013762">
    <property type="entry name" value="Integrase-like_cat_sf"/>
</dbReference>
<evidence type="ECO:0000259" key="4">
    <source>
        <dbReference type="PROSITE" id="PS51898"/>
    </source>
</evidence>
<dbReference type="InterPro" id="IPR010998">
    <property type="entry name" value="Integrase_recombinase_N"/>
</dbReference>
<dbReference type="RefSeq" id="WP_154917508.1">
    <property type="nucleotide sequence ID" value="NZ_VUOE01000001.1"/>
</dbReference>
<dbReference type="GO" id="GO:0006310">
    <property type="term" value="P:DNA recombination"/>
    <property type="evidence" value="ECO:0007669"/>
    <property type="project" value="UniProtKB-KW"/>
</dbReference>
<evidence type="ECO:0000256" key="1">
    <source>
        <dbReference type="ARBA" id="ARBA00008857"/>
    </source>
</evidence>
<sequence length="403" mass="47119">MINVKTILRKKKLSNGKYPICLRVTKDRKSKYFKTLFDATEAEWDSNAGKFNKRNENFIQNNRLLHKFQDRALKVVGELQIEKEDFGLEEFEKRYRIETNPIKTNVFAFWEEIICEMIEAGRTGNARANRDTYNSLKMFNRSTNLTFKQITPTYLNKYEVFLRSRGGTDGGIGVRMRAIRALYNFGISRNIVKSDFYPFKAYKLSRLKGKGAKRALNFDEVQRIVKMDISNYPTLRNTRNYFLFSFYTRGMNFTDMMKLEWNDIKGDRIFYTRSKTKGNFILKVLPPVQEILNYYKENSIGTKYVFPLLLNENMTPIQIENRKSKTLKKFNKDLKEIARLCKIDKNISSYVARHSFANCLKQKGVATDVISESMGHQNLAITQAYLKELDSSVLDEASELLLV</sequence>
<dbReference type="AlphaFoldDB" id="A0A5B2TYT4"/>
<evidence type="ECO:0000256" key="2">
    <source>
        <dbReference type="ARBA" id="ARBA00023125"/>
    </source>
</evidence>
<dbReference type="InterPro" id="IPR050090">
    <property type="entry name" value="Tyrosine_recombinase_XerCD"/>
</dbReference>
<dbReference type="Pfam" id="PF17293">
    <property type="entry name" value="Arm-DNA-bind_5"/>
    <property type="match status" value="1"/>
</dbReference>
<evidence type="ECO:0000313" key="5">
    <source>
        <dbReference type="EMBL" id="KAA2219005.1"/>
    </source>
</evidence>